<evidence type="ECO:0000256" key="5">
    <source>
        <dbReference type="ARBA" id="ARBA00047925"/>
    </source>
</evidence>
<name>K2KBV9_9PROT</name>
<keyword evidence="6" id="KW-0963">Cytoplasm</keyword>
<feature type="binding site" evidence="6">
    <location>
        <position position="168"/>
    </location>
    <ligand>
        <name>NAD(+)</name>
        <dbReference type="ChEBI" id="CHEBI:57540"/>
    </ligand>
</feature>
<dbReference type="GO" id="GO:0003951">
    <property type="term" value="F:NAD+ kinase activity"/>
    <property type="evidence" value="ECO:0007669"/>
    <property type="project" value="UniProtKB-UniRule"/>
</dbReference>
<dbReference type="GO" id="GO:0051287">
    <property type="term" value="F:NAD binding"/>
    <property type="evidence" value="ECO:0007669"/>
    <property type="project" value="UniProtKB-ARBA"/>
</dbReference>
<evidence type="ECO:0000313" key="7">
    <source>
        <dbReference type="EMBL" id="EKE74845.1"/>
    </source>
</evidence>
<dbReference type="GO" id="GO:0006741">
    <property type="term" value="P:NADP+ biosynthetic process"/>
    <property type="evidence" value="ECO:0007669"/>
    <property type="project" value="UniProtKB-UniRule"/>
</dbReference>
<comment type="function">
    <text evidence="6">Involved in the regulation of the intracellular balance of NAD and NADP, and is a key enzyme in the biosynthesis of NADP. Catalyzes specifically the phosphorylation on 2'-hydroxyl of the adenosine moiety of NAD to yield NADP.</text>
</comment>
<dbReference type="eggNOG" id="COG0061">
    <property type="taxonomic scope" value="Bacteria"/>
</dbReference>
<dbReference type="PATRIC" id="fig|1207063.3.peg.2399"/>
<dbReference type="NCBIfam" id="NF003406">
    <property type="entry name" value="PRK04761.1"/>
    <property type="match status" value="1"/>
</dbReference>
<feature type="binding site" evidence="6">
    <location>
        <position position="160"/>
    </location>
    <ligand>
        <name>NAD(+)</name>
        <dbReference type="ChEBI" id="CHEBI:57540"/>
    </ligand>
</feature>
<keyword evidence="1 6" id="KW-0808">Transferase</keyword>
<comment type="similarity">
    <text evidence="6">Belongs to the NAD kinase family.</text>
</comment>
<keyword evidence="2 6" id="KW-0418">Kinase</keyword>
<dbReference type="GO" id="GO:0019674">
    <property type="term" value="P:NAD+ metabolic process"/>
    <property type="evidence" value="ECO:0007669"/>
    <property type="project" value="InterPro"/>
</dbReference>
<dbReference type="InterPro" id="IPR002504">
    <property type="entry name" value="NADK"/>
</dbReference>
<dbReference type="InterPro" id="IPR017437">
    <property type="entry name" value="ATP-NAD_kinase_PpnK-typ_C"/>
</dbReference>
<dbReference type="GO" id="GO:0046872">
    <property type="term" value="F:metal ion binding"/>
    <property type="evidence" value="ECO:0007669"/>
    <property type="project" value="UniProtKB-UniRule"/>
</dbReference>
<dbReference type="SUPFAM" id="SSF111331">
    <property type="entry name" value="NAD kinase/diacylglycerol kinase-like"/>
    <property type="match status" value="1"/>
</dbReference>
<feature type="binding site" evidence="6">
    <location>
        <begin position="130"/>
        <end position="131"/>
    </location>
    <ligand>
        <name>NAD(+)</name>
        <dbReference type="ChEBI" id="CHEBI:57540"/>
    </ligand>
</feature>
<reference evidence="7 8" key="1">
    <citation type="journal article" date="2012" name="J. Bacteriol.">
        <title>Genome Sequence of Oceanibaculum indicum Type Strain P24.</title>
        <authorList>
            <person name="Lai Q."/>
            <person name="Shao Z."/>
        </authorList>
    </citation>
    <scope>NUCLEOTIDE SEQUENCE [LARGE SCALE GENOMIC DNA]</scope>
    <source>
        <strain evidence="7 8">P24</strain>
    </source>
</reference>
<comment type="cofactor">
    <cofactor evidence="6">
        <name>a divalent metal cation</name>
        <dbReference type="ChEBI" id="CHEBI:60240"/>
    </cofactor>
</comment>
<gene>
    <name evidence="6" type="primary">nadK</name>
    <name evidence="7" type="ORF">P24_11867</name>
</gene>
<feature type="binding site" evidence="6">
    <location>
        <begin position="60"/>
        <end position="61"/>
    </location>
    <ligand>
        <name>NAD(+)</name>
        <dbReference type="ChEBI" id="CHEBI:57540"/>
    </ligand>
</feature>
<dbReference type="PANTHER" id="PTHR20275:SF0">
    <property type="entry name" value="NAD KINASE"/>
    <property type="match status" value="1"/>
</dbReference>
<protein>
    <recommendedName>
        <fullName evidence="6">NAD kinase</fullName>
        <ecNumber evidence="6">2.7.1.23</ecNumber>
    </recommendedName>
    <alternativeName>
        <fullName evidence="6">ATP-dependent NAD kinase</fullName>
    </alternativeName>
</protein>
<dbReference type="EMBL" id="AMRL01000014">
    <property type="protein sequence ID" value="EKE74845.1"/>
    <property type="molecule type" value="Genomic_DNA"/>
</dbReference>
<comment type="catalytic activity">
    <reaction evidence="5 6">
        <text>NAD(+) + ATP = ADP + NADP(+) + H(+)</text>
        <dbReference type="Rhea" id="RHEA:18629"/>
        <dbReference type="ChEBI" id="CHEBI:15378"/>
        <dbReference type="ChEBI" id="CHEBI:30616"/>
        <dbReference type="ChEBI" id="CHEBI:57540"/>
        <dbReference type="ChEBI" id="CHEBI:58349"/>
        <dbReference type="ChEBI" id="CHEBI:456216"/>
        <dbReference type="EC" id="2.7.1.23"/>
    </reaction>
</comment>
<dbReference type="Gene3D" id="2.60.200.30">
    <property type="entry name" value="Probable inorganic polyphosphate/atp-NAD kinase, domain 2"/>
    <property type="match status" value="1"/>
</dbReference>
<dbReference type="Gene3D" id="3.40.50.10330">
    <property type="entry name" value="Probable inorganic polyphosphate/atp-NAD kinase, domain 1"/>
    <property type="match status" value="1"/>
</dbReference>
<evidence type="ECO:0000256" key="6">
    <source>
        <dbReference type="HAMAP-Rule" id="MF_00361"/>
    </source>
</evidence>
<dbReference type="HAMAP" id="MF_00361">
    <property type="entry name" value="NAD_kinase"/>
    <property type="match status" value="1"/>
</dbReference>
<dbReference type="Pfam" id="PF01513">
    <property type="entry name" value="NAD_kinase"/>
    <property type="match status" value="1"/>
</dbReference>
<dbReference type="AlphaFoldDB" id="K2KBV9"/>
<dbReference type="EC" id="2.7.1.23" evidence="6"/>
<proteinExistence type="inferred from homology"/>
<evidence type="ECO:0000256" key="1">
    <source>
        <dbReference type="ARBA" id="ARBA00022679"/>
    </source>
</evidence>
<dbReference type="GO" id="GO:0005737">
    <property type="term" value="C:cytoplasm"/>
    <property type="evidence" value="ECO:0007669"/>
    <property type="project" value="UniProtKB-SubCell"/>
</dbReference>
<dbReference type="RefSeq" id="WP_008944979.1">
    <property type="nucleotide sequence ID" value="NZ_AMRL01000014.1"/>
</dbReference>
<dbReference type="Pfam" id="PF20143">
    <property type="entry name" value="NAD_kinase_C"/>
    <property type="match status" value="1"/>
</dbReference>
<evidence type="ECO:0000256" key="3">
    <source>
        <dbReference type="ARBA" id="ARBA00022857"/>
    </source>
</evidence>
<feature type="active site" description="Proton acceptor" evidence="6">
    <location>
        <position position="60"/>
    </location>
</feature>
<comment type="caution">
    <text evidence="6">Lacks conserved residue(s) required for the propagation of feature annotation.</text>
</comment>
<dbReference type="InterPro" id="IPR017438">
    <property type="entry name" value="ATP-NAD_kinase_N"/>
</dbReference>
<comment type="caution">
    <text evidence="7">The sequence shown here is derived from an EMBL/GenBank/DDBJ whole genome shotgun (WGS) entry which is preliminary data.</text>
</comment>
<dbReference type="Proteomes" id="UP000006746">
    <property type="component" value="Unassembled WGS sequence"/>
</dbReference>
<evidence type="ECO:0000313" key="8">
    <source>
        <dbReference type="Proteomes" id="UP000006746"/>
    </source>
</evidence>
<dbReference type="InterPro" id="IPR016064">
    <property type="entry name" value="NAD/diacylglycerol_kinase_sf"/>
</dbReference>
<accession>K2KBV9</accession>
<keyword evidence="6" id="KW-0067">ATP-binding</keyword>
<feature type="binding site" evidence="6">
    <location>
        <begin position="171"/>
        <end position="176"/>
    </location>
    <ligand>
        <name>NAD(+)</name>
        <dbReference type="ChEBI" id="CHEBI:57540"/>
    </ligand>
</feature>
<evidence type="ECO:0000256" key="4">
    <source>
        <dbReference type="ARBA" id="ARBA00023027"/>
    </source>
</evidence>
<comment type="subcellular location">
    <subcellularLocation>
        <location evidence="6">Cytoplasm</location>
    </subcellularLocation>
</comment>
<sequence>MPNDLPKPNPDLPSSGLAARKLCFVAAEGAEAQTALRALTDRYGQQPAEQADIVVALGGDGFMLETLHRFRDRGIPIYGMNRGSIGFLMNEYAEEDLAARIARAQEVTLHPLRMSAATADGQVHEALAINEVSLLRQTRQAAKIRVDVDGVTRVAELMCDGVLLATPAGSTAYNLSAHGPIIPIGANLLALTPISAFRPRRWRGALLPQGATVTFTVLEADKRPVSAVADHTEVRRVVHVTVREDRSVGVRLLFDPEHNLEERILKEQFEP</sequence>
<organism evidence="7 8">
    <name type="scientific">Oceanibaculum indicum P24</name>
    <dbReference type="NCBI Taxonomy" id="1207063"/>
    <lineage>
        <taxon>Bacteria</taxon>
        <taxon>Pseudomonadati</taxon>
        <taxon>Pseudomonadota</taxon>
        <taxon>Alphaproteobacteria</taxon>
        <taxon>Rhodospirillales</taxon>
        <taxon>Oceanibaculaceae</taxon>
        <taxon>Oceanibaculum</taxon>
    </lineage>
</organism>
<keyword evidence="8" id="KW-1185">Reference proteome</keyword>
<dbReference type="STRING" id="1207063.P24_11867"/>
<dbReference type="GO" id="GO:0005524">
    <property type="term" value="F:ATP binding"/>
    <property type="evidence" value="ECO:0007669"/>
    <property type="project" value="UniProtKB-KW"/>
</dbReference>
<keyword evidence="4 6" id="KW-0520">NAD</keyword>
<dbReference type="PANTHER" id="PTHR20275">
    <property type="entry name" value="NAD KINASE"/>
    <property type="match status" value="1"/>
</dbReference>
<keyword evidence="6" id="KW-0547">Nucleotide-binding</keyword>
<keyword evidence="3 6" id="KW-0521">NADP</keyword>
<evidence type="ECO:0000256" key="2">
    <source>
        <dbReference type="ARBA" id="ARBA00022777"/>
    </source>
</evidence>